<reference evidence="1" key="1">
    <citation type="submission" date="2021-06" db="EMBL/GenBank/DDBJ databases">
        <authorList>
            <person name="Kallberg Y."/>
            <person name="Tangrot J."/>
            <person name="Rosling A."/>
        </authorList>
    </citation>
    <scope>NUCLEOTIDE SEQUENCE</scope>
    <source>
        <strain evidence="1">MA461A</strain>
    </source>
</reference>
<feature type="non-terminal residue" evidence="1">
    <location>
        <position position="1"/>
    </location>
</feature>
<keyword evidence="2" id="KW-1185">Reference proteome</keyword>
<evidence type="ECO:0000313" key="2">
    <source>
        <dbReference type="Proteomes" id="UP000789920"/>
    </source>
</evidence>
<sequence length="128" mass="14643">QAIEKINTILTDPDNLRNIDLNTLAGGKYRNWENDIMGLNTADEANDYLNAFSAALKEKGVEEKEEEEKEKNDNSSDHYSQKNDNVIDDKTKNFISNLPLPSAKNVAKSKILELFKKYRPDLEKLKEI</sequence>
<name>A0ACA9SEB7_9GLOM</name>
<organism evidence="1 2">
    <name type="scientific">Racocetra persica</name>
    <dbReference type="NCBI Taxonomy" id="160502"/>
    <lineage>
        <taxon>Eukaryota</taxon>
        <taxon>Fungi</taxon>
        <taxon>Fungi incertae sedis</taxon>
        <taxon>Mucoromycota</taxon>
        <taxon>Glomeromycotina</taxon>
        <taxon>Glomeromycetes</taxon>
        <taxon>Diversisporales</taxon>
        <taxon>Gigasporaceae</taxon>
        <taxon>Racocetra</taxon>
    </lineage>
</organism>
<gene>
    <name evidence="1" type="ORF">RPERSI_LOCUS30179</name>
</gene>
<dbReference type="EMBL" id="CAJVQC010116692">
    <property type="protein sequence ID" value="CAG8837116.1"/>
    <property type="molecule type" value="Genomic_DNA"/>
</dbReference>
<proteinExistence type="predicted"/>
<accession>A0ACA9SEB7</accession>
<dbReference type="Proteomes" id="UP000789920">
    <property type="component" value="Unassembled WGS sequence"/>
</dbReference>
<evidence type="ECO:0000313" key="1">
    <source>
        <dbReference type="EMBL" id="CAG8837116.1"/>
    </source>
</evidence>
<protein>
    <submittedName>
        <fullName evidence="1">21407_t:CDS:1</fullName>
    </submittedName>
</protein>
<comment type="caution">
    <text evidence="1">The sequence shown here is derived from an EMBL/GenBank/DDBJ whole genome shotgun (WGS) entry which is preliminary data.</text>
</comment>